<dbReference type="HAMAP" id="MF_03058">
    <property type="entry name" value="VMA21"/>
    <property type="match status" value="1"/>
</dbReference>
<dbReference type="OMA" id="AMKEDQT"/>
<dbReference type="OrthoDB" id="160405at2759"/>
<dbReference type="AlphaFoldDB" id="U4KYF3"/>
<dbReference type="InterPro" id="IPR019013">
    <property type="entry name" value="Vma21"/>
</dbReference>
<evidence type="ECO:0000256" key="1">
    <source>
        <dbReference type="ARBA" id="ARBA00022692"/>
    </source>
</evidence>
<dbReference type="STRING" id="1076935.U4KYF3"/>
<evidence type="ECO:0000256" key="7">
    <source>
        <dbReference type="SAM" id="MobiDB-lite"/>
    </source>
</evidence>
<feature type="region of interest" description="Disordered" evidence="7">
    <location>
        <begin position="1"/>
        <end position="22"/>
    </location>
</feature>
<accession>U4KYF3</accession>
<evidence type="ECO:0000313" key="8">
    <source>
        <dbReference type="EMBL" id="CCX04639.1"/>
    </source>
</evidence>
<gene>
    <name evidence="8" type="ORF">PCON_03070</name>
</gene>
<dbReference type="GO" id="GO:0033116">
    <property type="term" value="C:endoplasmic reticulum-Golgi intermediate compartment membrane"/>
    <property type="evidence" value="ECO:0007669"/>
    <property type="project" value="UniProtKB-SubCell"/>
</dbReference>
<comment type="subcellular location">
    <subcellularLocation>
        <location evidence="6">Endoplasmic reticulum membrane</location>
        <topology evidence="6">Multi-pass membrane protein</topology>
    </subcellularLocation>
    <subcellularLocation>
        <location evidence="6">Endoplasmic reticulum-Golgi intermediate compartment membrane</location>
        <topology evidence="6">Multi-pass membrane protein</topology>
    </subcellularLocation>
    <subcellularLocation>
        <location evidence="6">Cytoplasmic vesicle</location>
        <location evidence="6">COPII-coated vesicle membrane</location>
        <topology evidence="6">Multi-pass membrane protein</topology>
    </subcellularLocation>
</comment>
<evidence type="ECO:0000313" key="9">
    <source>
        <dbReference type="Proteomes" id="UP000018144"/>
    </source>
</evidence>
<feature type="transmembrane region" description="Helical" evidence="6">
    <location>
        <begin position="41"/>
        <end position="62"/>
    </location>
</feature>
<evidence type="ECO:0000256" key="3">
    <source>
        <dbReference type="ARBA" id="ARBA00022989"/>
    </source>
</evidence>
<dbReference type="GO" id="GO:0012507">
    <property type="term" value="C:ER to Golgi transport vesicle membrane"/>
    <property type="evidence" value="ECO:0007669"/>
    <property type="project" value="UniProtKB-SubCell"/>
</dbReference>
<name>U4KYF3_PYROM</name>
<evidence type="ECO:0000256" key="4">
    <source>
        <dbReference type="ARBA" id="ARBA00023136"/>
    </source>
</evidence>
<dbReference type="Proteomes" id="UP000018144">
    <property type="component" value="Unassembled WGS sequence"/>
</dbReference>
<feature type="short sequence motif" description="Prevents secretion from ER" evidence="6">
    <location>
        <begin position="105"/>
        <end position="108"/>
    </location>
</feature>
<dbReference type="PANTHER" id="PTHR31792:SF3">
    <property type="entry name" value="VACUOLAR ATPASE ASSEMBLY INTEGRAL MEMBRANE PROTEIN VMA21"/>
    <property type="match status" value="1"/>
</dbReference>
<dbReference type="PANTHER" id="PTHR31792">
    <property type="entry name" value="VACUOLAR ATPASE ASSEMBLY INTEGRAL MEMBRANE PROTEIN VMA21"/>
    <property type="match status" value="1"/>
</dbReference>
<keyword evidence="9" id="KW-1185">Reference proteome</keyword>
<evidence type="ECO:0000256" key="5">
    <source>
        <dbReference type="ARBA" id="ARBA00023329"/>
    </source>
</evidence>
<sequence>MSTRRIVTAETSEKPAVTADTDASAVVEKPKAQAVQVPGAVIAKLLMFTLAMIAGPLGTYYISITRLFIGNATVAGALAAVAANAVLITYVIVAMSEDDSDDKEKKSQ</sequence>
<proteinExistence type="inferred from homology"/>
<dbReference type="GO" id="GO:0070072">
    <property type="term" value="P:vacuolar proton-transporting V-type ATPase complex assembly"/>
    <property type="evidence" value="ECO:0007669"/>
    <property type="project" value="UniProtKB-UniRule"/>
</dbReference>
<keyword evidence="1 6" id="KW-0812">Transmembrane</keyword>
<reference evidence="8 9" key="1">
    <citation type="journal article" date="2013" name="PLoS Genet.">
        <title>The genome and development-dependent transcriptomes of Pyronema confluens: a window into fungal evolution.</title>
        <authorList>
            <person name="Traeger S."/>
            <person name="Altegoer F."/>
            <person name="Freitag M."/>
            <person name="Gabaldon T."/>
            <person name="Kempken F."/>
            <person name="Kumar A."/>
            <person name="Marcet-Houben M."/>
            <person name="Poggeler S."/>
            <person name="Stajich J.E."/>
            <person name="Nowrousian M."/>
        </authorList>
    </citation>
    <scope>NUCLEOTIDE SEQUENCE [LARGE SCALE GENOMIC DNA]</scope>
    <source>
        <strain evidence="9">CBS 100304</strain>
        <tissue evidence="8">Vegetative mycelium</tissue>
    </source>
</reference>
<dbReference type="GO" id="GO:0005789">
    <property type="term" value="C:endoplasmic reticulum membrane"/>
    <property type="evidence" value="ECO:0007669"/>
    <property type="project" value="UniProtKB-SubCell"/>
</dbReference>
<comment type="function">
    <text evidence="6">Required for the assembly of the V0 complex of the vacuolar ATPase (V-ATPase) in the endoplasmic reticulum.</text>
</comment>
<evidence type="ECO:0000256" key="2">
    <source>
        <dbReference type="ARBA" id="ARBA00022824"/>
    </source>
</evidence>
<comment type="similarity">
    <text evidence="6">Belongs to the VMA21 family.</text>
</comment>
<dbReference type="Pfam" id="PF09446">
    <property type="entry name" value="VMA21"/>
    <property type="match status" value="1"/>
</dbReference>
<organism evidence="8 9">
    <name type="scientific">Pyronema omphalodes (strain CBS 100304)</name>
    <name type="common">Pyronema confluens</name>
    <dbReference type="NCBI Taxonomy" id="1076935"/>
    <lineage>
        <taxon>Eukaryota</taxon>
        <taxon>Fungi</taxon>
        <taxon>Dikarya</taxon>
        <taxon>Ascomycota</taxon>
        <taxon>Pezizomycotina</taxon>
        <taxon>Pezizomycetes</taxon>
        <taxon>Pezizales</taxon>
        <taxon>Pyronemataceae</taxon>
        <taxon>Pyronema</taxon>
    </lineage>
</organism>
<evidence type="ECO:0000256" key="6">
    <source>
        <dbReference type="HAMAP-Rule" id="MF_03058"/>
    </source>
</evidence>
<keyword evidence="5 6" id="KW-0968">Cytoplasmic vesicle</keyword>
<dbReference type="EMBL" id="HF935211">
    <property type="protein sequence ID" value="CCX04639.1"/>
    <property type="molecule type" value="Genomic_DNA"/>
</dbReference>
<feature type="transmembrane region" description="Helical" evidence="6">
    <location>
        <begin position="68"/>
        <end position="93"/>
    </location>
</feature>
<protein>
    <submittedName>
        <fullName evidence="8">Similar to Vacuolar ATPase assembly integral membrane protein VMA21 acc. no. Q7S158</fullName>
    </submittedName>
</protein>
<dbReference type="eggNOG" id="ENOG502SBNA">
    <property type="taxonomic scope" value="Eukaryota"/>
</dbReference>
<keyword evidence="3 6" id="KW-1133">Transmembrane helix</keyword>
<keyword evidence="4 6" id="KW-0472">Membrane</keyword>
<keyword evidence="2 6" id="KW-0256">Endoplasmic reticulum</keyword>